<dbReference type="Pfam" id="PF01070">
    <property type="entry name" value="FMN_dh"/>
    <property type="match status" value="1"/>
</dbReference>
<gene>
    <name evidence="9" type="ORF">B4915_09840</name>
</gene>
<feature type="binding site" evidence="7">
    <location>
        <position position="297"/>
    </location>
    <ligand>
        <name>FMN</name>
        <dbReference type="ChEBI" id="CHEBI:58210"/>
    </ligand>
</feature>
<dbReference type="OrthoDB" id="9770452at2"/>
<comment type="similarity">
    <text evidence="5">Belongs to the FMN-dependent alpha-hydroxy acid dehydrogenase family.</text>
</comment>
<feature type="binding site" evidence="7">
    <location>
        <begin position="106"/>
        <end position="108"/>
    </location>
    <ligand>
        <name>FMN</name>
        <dbReference type="ChEBI" id="CHEBI:58210"/>
    </ligand>
</feature>
<dbReference type="InterPro" id="IPR000262">
    <property type="entry name" value="FMN-dep_DH"/>
</dbReference>
<evidence type="ECO:0000313" key="10">
    <source>
        <dbReference type="Proteomes" id="UP000238650"/>
    </source>
</evidence>
<evidence type="ECO:0000256" key="6">
    <source>
        <dbReference type="PIRSR" id="PIRSR000138-1"/>
    </source>
</evidence>
<feature type="binding site" evidence="7">
    <location>
        <position position="275"/>
    </location>
    <ligand>
        <name>FMN</name>
        <dbReference type="ChEBI" id="CHEBI:58210"/>
    </ligand>
</feature>
<feature type="binding site" evidence="7">
    <location>
        <position position="299"/>
    </location>
    <ligand>
        <name>glyoxylate</name>
        <dbReference type="ChEBI" id="CHEBI:36655"/>
    </ligand>
</feature>
<dbReference type="InterPro" id="IPR013785">
    <property type="entry name" value="Aldolase_TIM"/>
</dbReference>
<dbReference type="Gene3D" id="3.20.20.70">
    <property type="entry name" value="Aldolase class I"/>
    <property type="match status" value="1"/>
</dbReference>
<comment type="cofactor">
    <cofactor evidence="1">
        <name>FMN</name>
        <dbReference type="ChEBI" id="CHEBI:58210"/>
    </cofactor>
</comment>
<reference evidence="9 10" key="1">
    <citation type="journal article" date="2017" name="New Microbes New Infect">
        <title>Genome sequence of 'Leucobacter massiliensis' sp. nov. isolated from human pharynx after travel to the 2014 Hajj.</title>
        <authorList>
            <person name="Leangapichart T."/>
            <person name="Gautret P."/>
            <person name="Nguyen T.T."/>
            <person name="Armstrong N."/>
            <person name="Rolain J.M."/>
        </authorList>
    </citation>
    <scope>NUCLEOTIDE SEQUENCE [LARGE SCALE GENOMIC DNA]</scope>
    <source>
        <strain evidence="9 10">122RC15</strain>
    </source>
</reference>
<evidence type="ECO:0000256" key="2">
    <source>
        <dbReference type="ARBA" id="ARBA00022630"/>
    </source>
</evidence>
<keyword evidence="2 7" id="KW-0285">Flavoprotein</keyword>
<feature type="binding site" evidence="7">
    <location>
        <begin position="353"/>
        <end position="354"/>
    </location>
    <ligand>
        <name>FMN</name>
        <dbReference type="ChEBI" id="CHEBI:58210"/>
    </ligand>
</feature>
<sequence>MKRQLPKPSELFELMQFKKPDLNGKRRRLDGALTIQDLARIAKRRTPKAAFDYTDGAAEGELSLHRARQAFEDVEFHPDILKPAEHVDTGTEILGGRSAMPFGIAPTGFTRLMQTEGEIAGAGAAGAAGIPFTLSTLGTTSIEDVKAANPAGRNWFQLYVMREREISYGLVERAAAAGFDTLMFTVDTPIAGARLRDKRNGFSIPPQLSLGTVLNAIPRPWWWIDFLTTPKLEFASLSTTGGTVGDLLNAAMDPTISTEDLAVIREMWPGKLVVKGVQNVPDAARLVDLGVDGIVLSNHGGRQLDRAPVPFHLLPQVVREVGRDATVMIDTGIMNGADIVASVALGAKFTLVGRAYLYGLMAGGRAGVDRMIAILRSEIERTMTLLGVASLAELEPRHVTQLRRLTPVADGSGAARAALAAGEA</sequence>
<dbReference type="EMBL" id="MWZD01000017">
    <property type="protein sequence ID" value="PRI11147.1"/>
    <property type="molecule type" value="Genomic_DNA"/>
</dbReference>
<dbReference type="RefSeq" id="WP_105805600.1">
    <property type="nucleotide sequence ID" value="NZ_MWZD01000017.1"/>
</dbReference>
<evidence type="ECO:0000256" key="5">
    <source>
        <dbReference type="ARBA" id="ARBA00024042"/>
    </source>
</evidence>
<dbReference type="PIRSF" id="PIRSF000138">
    <property type="entry name" value="Al-hdrx_acd_dh"/>
    <property type="match status" value="1"/>
</dbReference>
<comment type="caution">
    <text evidence="9">The sequence shown here is derived from an EMBL/GenBank/DDBJ whole genome shotgun (WGS) entry which is preliminary data.</text>
</comment>
<evidence type="ECO:0000256" key="3">
    <source>
        <dbReference type="ARBA" id="ARBA00022643"/>
    </source>
</evidence>
<dbReference type="PROSITE" id="PS51349">
    <property type="entry name" value="FMN_HYDROXY_ACID_DH_2"/>
    <property type="match status" value="1"/>
</dbReference>
<dbReference type="PANTHER" id="PTHR10578">
    <property type="entry name" value="S -2-HYDROXY-ACID OXIDASE-RELATED"/>
    <property type="match status" value="1"/>
</dbReference>
<feature type="domain" description="FMN hydroxy acid dehydrogenase" evidence="8">
    <location>
        <begin position="27"/>
        <end position="404"/>
    </location>
</feature>
<feature type="binding site" evidence="7">
    <location>
        <position position="194"/>
    </location>
    <ligand>
        <name>glyoxylate</name>
        <dbReference type="ChEBI" id="CHEBI:36655"/>
    </ligand>
</feature>
<dbReference type="AlphaFoldDB" id="A0A2S9QNI0"/>
<dbReference type="InterPro" id="IPR012133">
    <property type="entry name" value="Alpha-hydoxy_acid_DH_FMN"/>
</dbReference>
<feature type="binding site" evidence="7">
    <location>
        <position position="159"/>
    </location>
    <ligand>
        <name>glyoxylate</name>
        <dbReference type="ChEBI" id="CHEBI:36655"/>
    </ligand>
</feature>
<dbReference type="InterPro" id="IPR037396">
    <property type="entry name" value="FMN_HAD"/>
</dbReference>
<dbReference type="FunFam" id="3.20.20.70:FF:000029">
    <property type="entry name" value="L-lactate dehydrogenase"/>
    <property type="match status" value="1"/>
</dbReference>
<dbReference type="Proteomes" id="UP000238650">
    <property type="component" value="Unassembled WGS sequence"/>
</dbReference>
<protein>
    <submittedName>
        <fullName evidence="9">Alpha-hydroxy-acid oxidizing enzyme</fullName>
    </submittedName>
</protein>
<proteinExistence type="inferred from homology"/>
<feature type="binding site" evidence="7">
    <location>
        <position position="185"/>
    </location>
    <ligand>
        <name>FMN</name>
        <dbReference type="ChEBI" id="CHEBI:58210"/>
    </ligand>
</feature>
<evidence type="ECO:0000313" key="9">
    <source>
        <dbReference type="EMBL" id="PRI11147.1"/>
    </source>
</evidence>
<keyword evidence="3 7" id="KW-0288">FMN</keyword>
<dbReference type="CDD" id="cd02809">
    <property type="entry name" value="alpha_hydroxyacid_oxid_FMN"/>
    <property type="match status" value="1"/>
</dbReference>
<feature type="binding site" evidence="7">
    <location>
        <position position="302"/>
    </location>
    <ligand>
        <name>glyoxylate</name>
        <dbReference type="ChEBI" id="CHEBI:36655"/>
    </ligand>
</feature>
<feature type="binding site" evidence="7">
    <location>
        <position position="157"/>
    </location>
    <ligand>
        <name>FMN</name>
        <dbReference type="ChEBI" id="CHEBI:58210"/>
    </ligand>
</feature>
<evidence type="ECO:0000256" key="7">
    <source>
        <dbReference type="PIRSR" id="PIRSR000138-2"/>
    </source>
</evidence>
<feature type="binding site" evidence="7">
    <location>
        <position position="135"/>
    </location>
    <ligand>
        <name>FMN</name>
        <dbReference type="ChEBI" id="CHEBI:58210"/>
    </ligand>
</feature>
<evidence type="ECO:0000256" key="4">
    <source>
        <dbReference type="ARBA" id="ARBA00023002"/>
    </source>
</evidence>
<feature type="active site" description="Proton acceptor" evidence="6">
    <location>
        <position position="299"/>
    </location>
</feature>
<dbReference type="PROSITE" id="PS00557">
    <property type="entry name" value="FMN_HYDROXY_ACID_DH_1"/>
    <property type="match status" value="1"/>
</dbReference>
<keyword evidence="4" id="KW-0560">Oxidoreductase</keyword>
<keyword evidence="10" id="KW-1185">Reference proteome</keyword>
<dbReference type="PANTHER" id="PTHR10578:SF107">
    <property type="entry name" value="2-HYDROXYACID OXIDASE 1"/>
    <property type="match status" value="1"/>
</dbReference>
<evidence type="ECO:0000259" key="8">
    <source>
        <dbReference type="PROSITE" id="PS51349"/>
    </source>
</evidence>
<accession>A0A2S9QNI0</accession>
<dbReference type="GO" id="GO:0010181">
    <property type="term" value="F:FMN binding"/>
    <property type="evidence" value="ECO:0007669"/>
    <property type="project" value="InterPro"/>
</dbReference>
<organism evidence="9 10">
    <name type="scientific">Leucobacter massiliensis</name>
    <dbReference type="NCBI Taxonomy" id="1686285"/>
    <lineage>
        <taxon>Bacteria</taxon>
        <taxon>Bacillati</taxon>
        <taxon>Actinomycetota</taxon>
        <taxon>Actinomycetes</taxon>
        <taxon>Micrococcales</taxon>
        <taxon>Microbacteriaceae</taxon>
        <taxon>Leucobacter</taxon>
    </lineage>
</organism>
<dbReference type="SUPFAM" id="SSF51395">
    <property type="entry name" value="FMN-linked oxidoreductases"/>
    <property type="match status" value="1"/>
</dbReference>
<dbReference type="InterPro" id="IPR008259">
    <property type="entry name" value="FMN_hydac_DH_AS"/>
</dbReference>
<evidence type="ECO:0000256" key="1">
    <source>
        <dbReference type="ARBA" id="ARBA00001917"/>
    </source>
</evidence>
<dbReference type="GO" id="GO:0016614">
    <property type="term" value="F:oxidoreductase activity, acting on CH-OH group of donors"/>
    <property type="evidence" value="ECO:0007669"/>
    <property type="project" value="UniProtKB-ARBA"/>
</dbReference>
<feature type="binding site" evidence="7">
    <location>
        <position position="53"/>
    </location>
    <ligand>
        <name>glyoxylate</name>
        <dbReference type="ChEBI" id="CHEBI:36655"/>
    </ligand>
</feature>
<name>A0A2S9QNI0_9MICO</name>